<dbReference type="PANTHER" id="PTHR10815:SF5">
    <property type="entry name" value="METHYLATED-DNA--PROTEIN-CYSTEINE METHYLTRANSFERASE"/>
    <property type="match status" value="1"/>
</dbReference>
<dbReference type="EMBL" id="JPEO01000008">
    <property type="protein sequence ID" value="KFZ37209.1"/>
    <property type="molecule type" value="Genomic_DNA"/>
</dbReference>
<dbReference type="OrthoDB" id="9811249at2"/>
<comment type="caution">
    <text evidence="12">The sequence shown here is derived from an EMBL/GenBank/DDBJ whole genome shotgun (WGS) entry which is preliminary data.</text>
</comment>
<dbReference type="EC" id="2.1.1.63" evidence="9"/>
<organism evidence="12 13">
    <name type="scientific">Shewanella mangrovi</name>
    <dbReference type="NCBI Taxonomy" id="1515746"/>
    <lineage>
        <taxon>Bacteria</taxon>
        <taxon>Pseudomonadati</taxon>
        <taxon>Pseudomonadota</taxon>
        <taxon>Gammaproteobacteria</taxon>
        <taxon>Alteromonadales</taxon>
        <taxon>Shewanellaceae</taxon>
        <taxon>Shewanella</taxon>
    </lineage>
</organism>
<comment type="similarity">
    <text evidence="2 9">Belongs to the MGMT family.</text>
</comment>
<evidence type="ECO:0000256" key="4">
    <source>
        <dbReference type="ARBA" id="ARBA00022603"/>
    </source>
</evidence>
<comment type="catalytic activity">
    <reaction evidence="1 9">
        <text>a 4-O-methyl-thymidine in DNA + L-cysteinyl-[protein] = a thymidine in DNA + S-methyl-L-cysteinyl-[protein]</text>
        <dbReference type="Rhea" id="RHEA:53428"/>
        <dbReference type="Rhea" id="RHEA-COMP:10131"/>
        <dbReference type="Rhea" id="RHEA-COMP:10132"/>
        <dbReference type="Rhea" id="RHEA-COMP:13555"/>
        <dbReference type="Rhea" id="RHEA-COMP:13556"/>
        <dbReference type="ChEBI" id="CHEBI:29950"/>
        <dbReference type="ChEBI" id="CHEBI:82612"/>
        <dbReference type="ChEBI" id="CHEBI:137386"/>
        <dbReference type="ChEBI" id="CHEBI:137387"/>
        <dbReference type="EC" id="2.1.1.63"/>
    </reaction>
</comment>
<gene>
    <name evidence="12" type="ORF">HR45_12440</name>
</gene>
<dbReference type="Proteomes" id="UP000029264">
    <property type="component" value="Unassembled WGS sequence"/>
</dbReference>
<accession>A0A094JGP6</accession>
<dbReference type="InterPro" id="IPR014048">
    <property type="entry name" value="MethylDNA_cys_MeTrfase_DNA-bd"/>
</dbReference>
<dbReference type="InterPro" id="IPR036388">
    <property type="entry name" value="WH-like_DNA-bd_sf"/>
</dbReference>
<protein>
    <recommendedName>
        <fullName evidence="9">Methylated-DNA--protein-cysteine methyltransferase</fullName>
        <ecNumber evidence="9">2.1.1.63</ecNumber>
    </recommendedName>
    <alternativeName>
        <fullName evidence="9">6-O-methylguanine-DNA methyltransferase</fullName>
        <shortName evidence="9">MGMT</shortName>
    </alternativeName>
    <alternativeName>
        <fullName evidence="9">O-6-methylguanine-DNA-alkyltransferase</fullName>
    </alternativeName>
</protein>
<dbReference type="SUPFAM" id="SSF53155">
    <property type="entry name" value="Methylated DNA-protein cysteine methyltransferase domain"/>
    <property type="match status" value="1"/>
</dbReference>
<dbReference type="Pfam" id="PF01035">
    <property type="entry name" value="DNA_binding_1"/>
    <property type="match status" value="1"/>
</dbReference>
<dbReference type="GO" id="GO:0032259">
    <property type="term" value="P:methylation"/>
    <property type="evidence" value="ECO:0007669"/>
    <property type="project" value="UniProtKB-KW"/>
</dbReference>
<name>A0A094JGP6_9GAMM</name>
<evidence type="ECO:0000256" key="2">
    <source>
        <dbReference type="ARBA" id="ARBA00008711"/>
    </source>
</evidence>
<dbReference type="NCBIfam" id="TIGR00589">
    <property type="entry name" value="ogt"/>
    <property type="match status" value="1"/>
</dbReference>
<evidence type="ECO:0000256" key="5">
    <source>
        <dbReference type="ARBA" id="ARBA00022679"/>
    </source>
</evidence>
<dbReference type="GO" id="GO:0006307">
    <property type="term" value="P:DNA alkylation repair"/>
    <property type="evidence" value="ECO:0007669"/>
    <property type="project" value="UniProtKB-UniRule"/>
</dbReference>
<dbReference type="RefSeq" id="WP_063355110.1">
    <property type="nucleotide sequence ID" value="NZ_JPEO01000008.1"/>
</dbReference>
<reference evidence="12 13" key="1">
    <citation type="submission" date="2014-06" db="EMBL/GenBank/DDBJ databases">
        <title>Shewanella sp. YQH10.</title>
        <authorList>
            <person name="Liu Y."/>
            <person name="Zeng R."/>
        </authorList>
    </citation>
    <scope>NUCLEOTIDE SEQUENCE [LARGE SCALE GENOMIC DNA]</scope>
    <source>
        <strain evidence="12 13">YQH10</strain>
    </source>
</reference>
<dbReference type="STRING" id="1515746.HR45_12440"/>
<dbReference type="GO" id="GO:0003908">
    <property type="term" value="F:methylated-DNA-[protein]-cysteine S-methyltransferase activity"/>
    <property type="evidence" value="ECO:0007669"/>
    <property type="project" value="UniProtKB-UniRule"/>
</dbReference>
<evidence type="ECO:0000256" key="6">
    <source>
        <dbReference type="ARBA" id="ARBA00022763"/>
    </source>
</evidence>
<proteinExistence type="inferred from homology"/>
<dbReference type="PROSITE" id="PS00374">
    <property type="entry name" value="MGMT"/>
    <property type="match status" value="1"/>
</dbReference>
<dbReference type="HAMAP" id="MF_00772">
    <property type="entry name" value="OGT"/>
    <property type="match status" value="1"/>
</dbReference>
<evidence type="ECO:0000259" key="11">
    <source>
        <dbReference type="Pfam" id="PF02870"/>
    </source>
</evidence>
<comment type="miscellaneous">
    <text evidence="9">This enzyme catalyzes only one turnover and therefore is not strictly catalytic. According to one definition, an enzyme is a biocatalyst that acts repeatedly and over many reaction cycles.</text>
</comment>
<keyword evidence="13" id="KW-1185">Reference proteome</keyword>
<sequence length="171" mass="18177">MSTTELILGNNPVAMASKSLATATGTLWLTASEKGLCSLRPIAPEKAYPAIETAAFAEAERWLQLAAEQLAQYFAGERQQFSVPLAPQGTAFQQAVWQQLLQIPFGQTASYGELAASMGKPTAARAVGAANGANKIAIIIPCHRVIGKQGSLTGYAWGLKMKQQLLTIEQS</sequence>
<dbReference type="Gene3D" id="1.10.10.10">
    <property type="entry name" value="Winged helix-like DNA-binding domain superfamily/Winged helix DNA-binding domain"/>
    <property type="match status" value="1"/>
</dbReference>
<comment type="function">
    <text evidence="9">Involved in the cellular defense against the biological effects of O6-methylguanine (O6-MeG) and O4-methylthymine (O4-MeT) in DNA. Repairs the methylated nucleobase in DNA by stoichiometrically transferring the methyl group to a cysteine residue in the enzyme. This is a suicide reaction: the enzyme is irreversibly inactivated.</text>
</comment>
<keyword evidence="7 9" id="KW-0234">DNA repair</keyword>
<evidence type="ECO:0000256" key="1">
    <source>
        <dbReference type="ARBA" id="ARBA00001286"/>
    </source>
</evidence>
<dbReference type="AlphaFoldDB" id="A0A094JGP6"/>
<dbReference type="InterPro" id="IPR001497">
    <property type="entry name" value="MethylDNA_cys_MeTrfase_AS"/>
</dbReference>
<feature type="domain" description="Methylated-DNA-[protein]-cysteine S-methyltransferase DNA binding" evidence="10">
    <location>
        <begin position="91"/>
        <end position="170"/>
    </location>
</feature>
<dbReference type="CDD" id="cd06445">
    <property type="entry name" value="ATase"/>
    <property type="match status" value="1"/>
</dbReference>
<comment type="catalytic activity">
    <reaction evidence="8 9">
        <text>a 6-O-methyl-2'-deoxyguanosine in DNA + L-cysteinyl-[protein] = S-methyl-L-cysteinyl-[protein] + a 2'-deoxyguanosine in DNA</text>
        <dbReference type="Rhea" id="RHEA:24000"/>
        <dbReference type="Rhea" id="RHEA-COMP:10131"/>
        <dbReference type="Rhea" id="RHEA-COMP:10132"/>
        <dbReference type="Rhea" id="RHEA-COMP:11367"/>
        <dbReference type="Rhea" id="RHEA-COMP:11368"/>
        <dbReference type="ChEBI" id="CHEBI:29950"/>
        <dbReference type="ChEBI" id="CHEBI:82612"/>
        <dbReference type="ChEBI" id="CHEBI:85445"/>
        <dbReference type="ChEBI" id="CHEBI:85448"/>
        <dbReference type="EC" id="2.1.1.63"/>
    </reaction>
</comment>
<dbReference type="InterPro" id="IPR023546">
    <property type="entry name" value="MGMT"/>
</dbReference>
<evidence type="ECO:0000259" key="10">
    <source>
        <dbReference type="Pfam" id="PF01035"/>
    </source>
</evidence>
<dbReference type="Pfam" id="PF02870">
    <property type="entry name" value="Methyltransf_1N"/>
    <property type="match status" value="1"/>
</dbReference>
<evidence type="ECO:0000256" key="7">
    <source>
        <dbReference type="ARBA" id="ARBA00023204"/>
    </source>
</evidence>
<evidence type="ECO:0000313" key="12">
    <source>
        <dbReference type="EMBL" id="KFZ37209.1"/>
    </source>
</evidence>
<dbReference type="InterPro" id="IPR036631">
    <property type="entry name" value="MGMT_N_sf"/>
</dbReference>
<dbReference type="GO" id="GO:0005737">
    <property type="term" value="C:cytoplasm"/>
    <property type="evidence" value="ECO:0007669"/>
    <property type="project" value="UniProtKB-SubCell"/>
</dbReference>
<dbReference type="eggNOG" id="COG0350">
    <property type="taxonomic scope" value="Bacteria"/>
</dbReference>
<keyword evidence="5 9" id="KW-0808">Transferase</keyword>
<keyword evidence="3 9" id="KW-0963">Cytoplasm</keyword>
<dbReference type="SUPFAM" id="SSF46767">
    <property type="entry name" value="Methylated DNA-protein cysteine methyltransferase, C-terminal domain"/>
    <property type="match status" value="1"/>
</dbReference>
<evidence type="ECO:0000313" key="13">
    <source>
        <dbReference type="Proteomes" id="UP000029264"/>
    </source>
</evidence>
<keyword evidence="6 9" id="KW-0227">DNA damage</keyword>
<feature type="domain" description="Methylguanine DNA methyltransferase ribonuclease-like" evidence="11">
    <location>
        <begin position="21"/>
        <end position="87"/>
    </location>
</feature>
<dbReference type="PANTHER" id="PTHR10815">
    <property type="entry name" value="METHYLATED-DNA--PROTEIN-CYSTEINE METHYLTRANSFERASE"/>
    <property type="match status" value="1"/>
</dbReference>
<dbReference type="Gene3D" id="3.30.160.70">
    <property type="entry name" value="Methylated DNA-protein cysteine methyltransferase domain"/>
    <property type="match status" value="1"/>
</dbReference>
<keyword evidence="4 9" id="KW-0489">Methyltransferase</keyword>
<evidence type="ECO:0000256" key="3">
    <source>
        <dbReference type="ARBA" id="ARBA00022490"/>
    </source>
</evidence>
<evidence type="ECO:0000256" key="8">
    <source>
        <dbReference type="ARBA" id="ARBA00049348"/>
    </source>
</evidence>
<dbReference type="InterPro" id="IPR036217">
    <property type="entry name" value="MethylDNA_cys_MeTrfase_DNAb"/>
</dbReference>
<evidence type="ECO:0000256" key="9">
    <source>
        <dbReference type="HAMAP-Rule" id="MF_00772"/>
    </source>
</evidence>
<feature type="active site" description="Nucleophile; methyl group acceptor" evidence="9">
    <location>
        <position position="142"/>
    </location>
</feature>
<dbReference type="InterPro" id="IPR008332">
    <property type="entry name" value="MethylG_MeTrfase_N"/>
</dbReference>
<comment type="subcellular location">
    <subcellularLocation>
        <location evidence="9">Cytoplasm</location>
    </subcellularLocation>
</comment>
<dbReference type="FunFam" id="1.10.10.10:FF:000214">
    <property type="entry name" value="Methylated-DNA--protein-cysteine methyltransferase"/>
    <property type="match status" value="1"/>
</dbReference>